<evidence type="ECO:0000313" key="1">
    <source>
        <dbReference type="EMBL" id="RYJ10500.1"/>
    </source>
</evidence>
<evidence type="ECO:0000313" key="2">
    <source>
        <dbReference type="Proteomes" id="UP000293535"/>
    </source>
</evidence>
<name>A0A482T667_HALHI</name>
<reference evidence="1 2" key="1">
    <citation type="submission" date="2018-12" db="EMBL/GenBank/DDBJ databases">
        <title>Draft genome sequence of Haloarcula hispinica strain 18.1, an halophilic archaeon isolated from Chott El Jerid of Southern Tunisia.</title>
        <authorList>
            <person name="Najjari A."/>
            <person name="Ben Dhia O."/>
            <person name="Ferjani R."/>
            <person name="Mahjoubi M."/>
            <person name="Sghaier H."/>
            <person name="Elshahed M."/>
            <person name="Ouzari H.I."/>
            <person name="Cherid A."/>
            <person name="Youssef N."/>
        </authorList>
    </citation>
    <scope>NUCLEOTIDE SEQUENCE [LARGE SCALE GENOMIC DNA]</scope>
    <source>
        <strain evidence="1 2">18.1</strain>
    </source>
</reference>
<dbReference type="Pfam" id="PF04250">
    <property type="entry name" value="DUF429"/>
    <property type="match status" value="1"/>
</dbReference>
<dbReference type="Proteomes" id="UP000293535">
    <property type="component" value="Unassembled WGS sequence"/>
</dbReference>
<protein>
    <submittedName>
        <fullName evidence="1">DUF429 domain-containing protein</fullName>
    </submittedName>
</protein>
<proteinExistence type="predicted"/>
<organism evidence="1 2">
    <name type="scientific">Haloarcula hispanica</name>
    <dbReference type="NCBI Taxonomy" id="51589"/>
    <lineage>
        <taxon>Archaea</taxon>
        <taxon>Methanobacteriati</taxon>
        <taxon>Methanobacteriota</taxon>
        <taxon>Stenosarchaea group</taxon>
        <taxon>Halobacteria</taxon>
        <taxon>Halobacteriales</taxon>
        <taxon>Haloarculaceae</taxon>
        <taxon>Haloarcula</taxon>
    </lineage>
</organism>
<comment type="caution">
    <text evidence="1">The sequence shown here is derived from an EMBL/GenBank/DDBJ whole genome shotgun (WGS) entry which is preliminary data.</text>
</comment>
<dbReference type="EMBL" id="RZIG01000002">
    <property type="protein sequence ID" value="RYJ10500.1"/>
    <property type="molecule type" value="Genomic_DNA"/>
</dbReference>
<dbReference type="RefSeq" id="WP_129755655.1">
    <property type="nucleotide sequence ID" value="NZ_CABITY010000001.1"/>
</dbReference>
<gene>
    <name evidence="1" type="ORF">ELS20_11185</name>
</gene>
<sequence length="247" mass="26829">MAEPLYVGVDRSDESWVAVALTGDGFDHASVFDSIGECWSAYEERARLILVGVPIGLVESGDPDRRCDELARSVLGERSAAVRTPPVREATRKQRYSTANRVHRRKTGQELSEQAFARSDSLARVDELLQELPEAAAAIRESHPEVCFRAFGGEPLSYSKRTAGGYAERMRILAHYDRDAAPTVQKAAEATGGTAVAVDDVLDAVALAYTAQPGDRELYTLPPEPPRDAAGLPMEIVYRAASPLITS</sequence>
<dbReference type="InterPro" id="IPR007362">
    <property type="entry name" value="DUF429"/>
</dbReference>
<accession>A0A482T667</accession>
<dbReference type="AlphaFoldDB" id="A0A482T667"/>